<gene>
    <name evidence="2" type="primary">LOC111102877</name>
</gene>
<organism evidence="1 2">
    <name type="scientific">Crassostrea virginica</name>
    <name type="common">Eastern oyster</name>
    <dbReference type="NCBI Taxonomy" id="6565"/>
    <lineage>
        <taxon>Eukaryota</taxon>
        <taxon>Metazoa</taxon>
        <taxon>Spiralia</taxon>
        <taxon>Lophotrochozoa</taxon>
        <taxon>Mollusca</taxon>
        <taxon>Bivalvia</taxon>
        <taxon>Autobranchia</taxon>
        <taxon>Pteriomorphia</taxon>
        <taxon>Ostreida</taxon>
        <taxon>Ostreoidea</taxon>
        <taxon>Ostreidae</taxon>
        <taxon>Crassostrea</taxon>
    </lineage>
</organism>
<dbReference type="Proteomes" id="UP000694844">
    <property type="component" value="Chromosome 7"/>
</dbReference>
<accession>A0A8B8AK06</accession>
<dbReference type="AlphaFoldDB" id="A0A8B8AK06"/>
<dbReference type="GeneID" id="111102877"/>
<evidence type="ECO:0000313" key="2">
    <source>
        <dbReference type="RefSeq" id="XP_022291510.1"/>
    </source>
</evidence>
<proteinExistence type="predicted"/>
<name>A0A8B8AK06_CRAVI</name>
<dbReference type="RefSeq" id="XP_022291510.1">
    <property type="nucleotide sequence ID" value="XM_022435802.1"/>
</dbReference>
<evidence type="ECO:0000313" key="1">
    <source>
        <dbReference type="Proteomes" id="UP000694844"/>
    </source>
</evidence>
<reference evidence="2" key="1">
    <citation type="submission" date="2025-08" db="UniProtKB">
        <authorList>
            <consortium name="RefSeq"/>
        </authorList>
    </citation>
    <scope>IDENTIFICATION</scope>
    <source>
        <tissue evidence="2">Whole sample</tissue>
    </source>
</reference>
<dbReference type="KEGG" id="cvn:111102877"/>
<sequence length="198" mass="22979">MSQENIDHDSKRKTDSKTCMPDVEEVSCETCFELIGKVTGNTKQKRKEANISEESVGTKCFAILFEENQKMENSDSYRRPIFRVLKSILDLNNWQEKTVNLDSISNDEISKILKDMGRPQDLRRNTLEEIRKVMKKDLKENSYLGATSLIETYKFVQAMVEDLEKYADLSIVSLMDIYQILTDPLDQFESKIAQFILK</sequence>
<protein>
    <submittedName>
        <fullName evidence="2">Uncharacterized protein LOC111102877</fullName>
    </submittedName>
</protein>
<keyword evidence="1" id="KW-1185">Reference proteome</keyword>